<dbReference type="EMBL" id="CAXKWB010002943">
    <property type="protein sequence ID" value="CAL4068032.1"/>
    <property type="molecule type" value="Genomic_DNA"/>
</dbReference>
<dbReference type="InterPro" id="IPR002172">
    <property type="entry name" value="LDrepeatLR_classA_rpt"/>
</dbReference>
<dbReference type="InterPro" id="IPR023415">
    <property type="entry name" value="LDLR_class-A_CS"/>
</dbReference>
<keyword evidence="1 2" id="KW-1015">Disulfide bond</keyword>
<feature type="disulfide bond" evidence="2">
    <location>
        <begin position="101"/>
        <end position="113"/>
    </location>
</feature>
<evidence type="ECO:0000313" key="6">
    <source>
        <dbReference type="Proteomes" id="UP001497623"/>
    </source>
</evidence>
<dbReference type="InterPro" id="IPR000859">
    <property type="entry name" value="CUB_dom"/>
</dbReference>
<dbReference type="Proteomes" id="UP001497623">
    <property type="component" value="Unassembled WGS sequence"/>
</dbReference>
<feature type="disulfide bond" evidence="2">
    <location>
        <begin position="108"/>
        <end position="126"/>
    </location>
</feature>
<dbReference type="Gene3D" id="4.10.400.10">
    <property type="entry name" value="Low-density Lipoprotein Receptor"/>
    <property type="match status" value="2"/>
</dbReference>
<sequence>MVKTTGVGVAARPTIRDQGRGGEVCSAVEGSLWISGTCSVAITLCCTRKMASSTAPLCSSPLLLLPGLLLPLILAVVVAGAASAAVAGPAPGGAPSTLQQCPVSEYTCDNLRCIPRDRVCNGRDDCGDGSDEKPGCTACNSTYYGEVGRSYEINLEEGGPLKPPFTCHITFVAAGDIYGDLVQISFRDLQLGVFRSHHVCGCPQGTLDIMEPQRPHIGGSWCGGTSGNNVYFSETTSVTVTIKVPKPEHNSIGEKKFRTRLLYKFLNAAESIVRYGPWNAAKYLGVPRGGTVCDQVFESCDRRKCRVQSPNFPGLYPRNITCQYTIKQGTVPHGRHALVSVSQPEFGHVHIKHTDDANNEELMLHMDSECDVVGDTLSIYENLGDKRRLLLRFCGGGKIPMVTSSGSELLLVFQSSPFDNMYFDPSIGTHPGFELDVGVAFVPKSSFLYADQECEFEIKSFEAGRGYFENVAHSLPRNTVCKYRFIGKPDEVVWLYFTRLKSTYKHRPSRDDHHCRSRVMIKEGENEEGHELENSCGHMGVRVCHREEIGPGRNKTRPCALHESYLTSTPHAVLSINYILPSAIAELQFRLHYEFVYAGHRTAALTGPASCHRKYTSLRNKKGLIASPSNNLLYGKFGESNLKCKYTLKGRKNEAVRITFISFYGHNSSCPGGESPLKQCGRTRKMEGRSARLEVSEYPWAGVELPLACLCHGYSLPAALLSFSSTVTITFSVTGMNVFDDFSHFMFELEYEFVETPPCDENRIVVGEAGILSLGLQPPPGPCRGYPWLLQPDPQRFFLLSVPGKAIQGGIQGAAHRKLISHNSYLTTETCDGAVLHVYQPGNPQPLSAICVLDGAEMVHVFSEGFDEPWSLDFLDEKARSLVVVMVSRSQYHPSAIAQQGEVVDVTWVEAAPKWLATRCATECPEVHACISATLFCDGTWHCPSGSDEALVTCIMALSPWLWLLFGLSISCITVLLIWWCWIYIRRRHSSDNGCSSEILTPGHHESPPEPPDYPDCIDVDFETTV</sequence>
<dbReference type="InterPro" id="IPR035914">
    <property type="entry name" value="Sperma_CUB_dom_sf"/>
</dbReference>
<evidence type="ECO:0000256" key="1">
    <source>
        <dbReference type="ARBA" id="ARBA00023157"/>
    </source>
</evidence>
<dbReference type="PROSITE" id="PS01180">
    <property type="entry name" value="CUB"/>
    <property type="match status" value="1"/>
</dbReference>
<keyword evidence="6" id="KW-1185">Reference proteome</keyword>
<dbReference type="Pfam" id="PF25090">
    <property type="entry name" value="DUF7805"/>
    <property type="match status" value="1"/>
</dbReference>
<dbReference type="Pfam" id="PF00431">
    <property type="entry name" value="CUB"/>
    <property type="match status" value="1"/>
</dbReference>
<dbReference type="PRINTS" id="PR00261">
    <property type="entry name" value="LDLRECEPTOR"/>
</dbReference>
<dbReference type="PROSITE" id="PS01209">
    <property type="entry name" value="LDLRA_1"/>
    <property type="match status" value="1"/>
</dbReference>
<accession>A0AAV2Q2U8</accession>
<dbReference type="CDD" id="cd00112">
    <property type="entry name" value="LDLa"/>
    <property type="match status" value="1"/>
</dbReference>
<dbReference type="PANTHER" id="PTHR47537">
    <property type="entry name" value="CUBILIN"/>
    <property type="match status" value="1"/>
</dbReference>
<organism evidence="5 6">
    <name type="scientific">Meganyctiphanes norvegica</name>
    <name type="common">Northern krill</name>
    <name type="synonym">Thysanopoda norvegica</name>
    <dbReference type="NCBI Taxonomy" id="48144"/>
    <lineage>
        <taxon>Eukaryota</taxon>
        <taxon>Metazoa</taxon>
        <taxon>Ecdysozoa</taxon>
        <taxon>Arthropoda</taxon>
        <taxon>Crustacea</taxon>
        <taxon>Multicrustacea</taxon>
        <taxon>Malacostraca</taxon>
        <taxon>Eumalacostraca</taxon>
        <taxon>Eucarida</taxon>
        <taxon>Euphausiacea</taxon>
        <taxon>Euphausiidae</taxon>
        <taxon>Meganyctiphanes</taxon>
    </lineage>
</organism>
<comment type="caution">
    <text evidence="5">The sequence shown here is derived from an EMBL/GenBank/DDBJ whole genome shotgun (WGS) entry which is preliminary data.</text>
</comment>
<dbReference type="PROSITE" id="PS50068">
    <property type="entry name" value="LDLRA_2"/>
    <property type="match status" value="1"/>
</dbReference>
<feature type="transmembrane region" description="Helical" evidence="3">
    <location>
        <begin position="961"/>
        <end position="985"/>
    </location>
</feature>
<proteinExistence type="predicted"/>
<dbReference type="PANTHER" id="PTHR47537:SF3">
    <property type="entry name" value="CUB DOMAIN-CONTAINING PROTEIN"/>
    <property type="match status" value="1"/>
</dbReference>
<name>A0AAV2Q2U8_MEGNR</name>
<protein>
    <recommendedName>
        <fullName evidence="4">CUB domain-containing protein</fullName>
    </recommendedName>
</protein>
<dbReference type="AlphaFoldDB" id="A0AAV2Q2U8"/>
<dbReference type="Pfam" id="PF00057">
    <property type="entry name" value="Ldl_recept_a"/>
    <property type="match status" value="1"/>
</dbReference>
<dbReference type="InterPro" id="IPR053207">
    <property type="entry name" value="Non-NMDA_GluR_Accessory"/>
</dbReference>
<gene>
    <name evidence="5" type="ORF">MNOR_LOCUS6914</name>
</gene>
<evidence type="ECO:0000256" key="3">
    <source>
        <dbReference type="SAM" id="Phobius"/>
    </source>
</evidence>
<reference evidence="5 6" key="1">
    <citation type="submission" date="2024-05" db="EMBL/GenBank/DDBJ databases">
        <authorList>
            <person name="Wallberg A."/>
        </authorList>
    </citation>
    <scope>NUCLEOTIDE SEQUENCE [LARGE SCALE GENOMIC DNA]</scope>
</reference>
<feature type="domain" description="CUB" evidence="4">
    <location>
        <begin position="293"/>
        <end position="440"/>
    </location>
</feature>
<dbReference type="CDD" id="cd00041">
    <property type="entry name" value="CUB"/>
    <property type="match status" value="1"/>
</dbReference>
<dbReference type="SMART" id="SM00042">
    <property type="entry name" value="CUB"/>
    <property type="match status" value="1"/>
</dbReference>
<comment type="caution">
    <text evidence="2">Lacks conserved residue(s) required for the propagation of feature annotation.</text>
</comment>
<keyword evidence="3" id="KW-0812">Transmembrane</keyword>
<dbReference type="Gene3D" id="2.60.120.290">
    <property type="entry name" value="Spermadhesin, CUB domain"/>
    <property type="match status" value="3"/>
</dbReference>
<dbReference type="SUPFAM" id="SSF49854">
    <property type="entry name" value="Spermadhesin, CUB domain"/>
    <property type="match status" value="2"/>
</dbReference>
<dbReference type="InterPro" id="IPR056707">
    <property type="entry name" value="DUF7805"/>
</dbReference>
<dbReference type="SUPFAM" id="SSF57424">
    <property type="entry name" value="LDL receptor-like module"/>
    <property type="match status" value="2"/>
</dbReference>
<feature type="transmembrane region" description="Helical" evidence="3">
    <location>
        <begin position="63"/>
        <end position="87"/>
    </location>
</feature>
<keyword evidence="3" id="KW-1133">Transmembrane helix</keyword>
<dbReference type="InterPro" id="IPR036055">
    <property type="entry name" value="LDL_receptor-like_sf"/>
</dbReference>
<evidence type="ECO:0000259" key="4">
    <source>
        <dbReference type="PROSITE" id="PS01180"/>
    </source>
</evidence>
<keyword evidence="3" id="KW-0472">Membrane</keyword>
<dbReference type="GO" id="GO:0005886">
    <property type="term" value="C:plasma membrane"/>
    <property type="evidence" value="ECO:0007669"/>
    <property type="project" value="TreeGrafter"/>
</dbReference>
<dbReference type="SMART" id="SM00192">
    <property type="entry name" value="LDLa"/>
    <property type="match status" value="2"/>
</dbReference>
<evidence type="ECO:0000256" key="2">
    <source>
        <dbReference type="PROSITE-ProRule" id="PRU00124"/>
    </source>
</evidence>
<evidence type="ECO:0000313" key="5">
    <source>
        <dbReference type="EMBL" id="CAL4068032.1"/>
    </source>
</evidence>